<sequence>MKTNESTKVINLLNQVLSDLQVVYQNLRASHWLIKGNQFYQLHKFYEELYNETSEMVDEVAERILMLGGEPLHTYSDYLKASKITVVTKVPKGFESLKTVVDDQEYLLASYRSILDAADDNKDEGTVALMSDFIASTEKRLWMLHSTLA</sequence>
<dbReference type="InterPro" id="IPR012347">
    <property type="entry name" value="Ferritin-like"/>
</dbReference>
<dbReference type="PANTHER" id="PTHR42932:SF1">
    <property type="entry name" value="GENERAL STRESS PROTEIN 20U"/>
    <property type="match status" value="1"/>
</dbReference>
<dbReference type="CDD" id="cd01043">
    <property type="entry name" value="DPS"/>
    <property type="match status" value="1"/>
</dbReference>
<evidence type="ECO:0000256" key="2">
    <source>
        <dbReference type="RuleBase" id="RU003875"/>
    </source>
</evidence>
<dbReference type="InterPro" id="IPR009078">
    <property type="entry name" value="Ferritin-like_SF"/>
</dbReference>
<evidence type="ECO:0000259" key="3">
    <source>
        <dbReference type="Pfam" id="PF00210"/>
    </source>
</evidence>
<protein>
    <submittedName>
        <fullName evidence="4">DNA protection during starvation protein</fullName>
        <ecNumber evidence="4">1.16.-.-</ecNumber>
    </submittedName>
</protein>
<organism evidence="4">
    <name type="scientific">uncultured Paludibacter sp</name>
    <dbReference type="NCBI Taxonomy" id="497635"/>
    <lineage>
        <taxon>Bacteria</taxon>
        <taxon>Pseudomonadati</taxon>
        <taxon>Bacteroidota</taxon>
        <taxon>Bacteroidia</taxon>
        <taxon>Bacteroidales</taxon>
        <taxon>Paludibacteraceae</taxon>
        <taxon>Paludibacter</taxon>
        <taxon>environmental samples</taxon>
    </lineage>
</organism>
<dbReference type="InterPro" id="IPR002177">
    <property type="entry name" value="DPS_DNA-bd"/>
</dbReference>
<comment type="similarity">
    <text evidence="1 2">Belongs to the Dps family.</text>
</comment>
<dbReference type="PIRSF" id="PIRSF005900">
    <property type="entry name" value="Dps"/>
    <property type="match status" value="1"/>
</dbReference>
<dbReference type="PROSITE" id="PS00819">
    <property type="entry name" value="DPS_2"/>
    <property type="match status" value="1"/>
</dbReference>
<evidence type="ECO:0000256" key="1">
    <source>
        <dbReference type="ARBA" id="ARBA00009497"/>
    </source>
</evidence>
<dbReference type="InterPro" id="IPR008331">
    <property type="entry name" value="Ferritin_DPS_dom"/>
</dbReference>
<gene>
    <name evidence="4" type="primary">dpsA</name>
    <name evidence="4" type="ORF">TRIP_D440469</name>
</gene>
<dbReference type="PRINTS" id="PR01346">
    <property type="entry name" value="HELNAPAPROT"/>
</dbReference>
<dbReference type="EMBL" id="UPXZ01000039">
    <property type="protein sequence ID" value="VBB48451.1"/>
    <property type="molecule type" value="Genomic_DNA"/>
</dbReference>
<dbReference type="InterPro" id="IPR023188">
    <property type="entry name" value="DPS_DNA-bd_CS"/>
</dbReference>
<dbReference type="GO" id="GO:0008199">
    <property type="term" value="F:ferric iron binding"/>
    <property type="evidence" value="ECO:0007669"/>
    <property type="project" value="InterPro"/>
</dbReference>
<accession>A0A653AKN0</accession>
<dbReference type="SUPFAM" id="SSF47240">
    <property type="entry name" value="Ferritin-like"/>
    <property type="match status" value="1"/>
</dbReference>
<proteinExistence type="inferred from homology"/>
<dbReference type="GO" id="GO:0016722">
    <property type="term" value="F:oxidoreductase activity, acting on metal ions"/>
    <property type="evidence" value="ECO:0007669"/>
    <property type="project" value="InterPro"/>
</dbReference>
<dbReference type="Gene3D" id="1.20.1260.10">
    <property type="match status" value="1"/>
</dbReference>
<keyword evidence="4" id="KW-0560">Oxidoreductase</keyword>
<name>A0A653AKN0_9BACT</name>
<evidence type="ECO:0000313" key="4">
    <source>
        <dbReference type="EMBL" id="VBB48451.1"/>
    </source>
</evidence>
<dbReference type="Pfam" id="PF00210">
    <property type="entry name" value="Ferritin"/>
    <property type="match status" value="1"/>
</dbReference>
<dbReference type="PROSITE" id="PS00818">
    <property type="entry name" value="DPS_1"/>
    <property type="match status" value="1"/>
</dbReference>
<reference evidence="4" key="1">
    <citation type="submission" date="2018-07" db="EMBL/GenBank/DDBJ databases">
        <authorList>
            <consortium name="Genoscope - CEA"/>
            <person name="William W."/>
        </authorList>
    </citation>
    <scope>NUCLEOTIDE SEQUENCE</scope>
    <source>
        <strain evidence="4">IK1</strain>
    </source>
</reference>
<dbReference type="EC" id="1.16.-.-" evidence="4"/>
<dbReference type="PANTHER" id="PTHR42932">
    <property type="entry name" value="GENERAL STRESS PROTEIN 20U"/>
    <property type="match status" value="1"/>
</dbReference>
<dbReference type="AlphaFoldDB" id="A0A653AKN0"/>
<feature type="domain" description="Ferritin/DPS" evidence="3">
    <location>
        <begin position="10"/>
        <end position="148"/>
    </location>
</feature>